<evidence type="ECO:0000256" key="8">
    <source>
        <dbReference type="ARBA" id="ARBA00033408"/>
    </source>
</evidence>
<dbReference type="PANTHER" id="PTHR11059">
    <property type="entry name" value="DNA REPAIR PROTEIN RECN"/>
    <property type="match status" value="1"/>
</dbReference>
<dbReference type="InterPro" id="IPR003395">
    <property type="entry name" value="RecF/RecN/SMC_N"/>
</dbReference>
<evidence type="ECO:0000256" key="2">
    <source>
        <dbReference type="ARBA" id="ARBA00009441"/>
    </source>
</evidence>
<dbReference type="GO" id="GO:0006310">
    <property type="term" value="P:DNA recombination"/>
    <property type="evidence" value="ECO:0007669"/>
    <property type="project" value="InterPro"/>
</dbReference>
<keyword evidence="5 9" id="KW-0227">DNA damage</keyword>
<dbReference type="GO" id="GO:0009432">
    <property type="term" value="P:SOS response"/>
    <property type="evidence" value="ECO:0007669"/>
    <property type="project" value="TreeGrafter"/>
</dbReference>
<evidence type="ECO:0000256" key="5">
    <source>
        <dbReference type="ARBA" id="ARBA00022763"/>
    </source>
</evidence>
<feature type="coiled-coil region" evidence="10">
    <location>
        <begin position="336"/>
        <end position="363"/>
    </location>
</feature>
<keyword evidence="4" id="KW-0547">Nucleotide-binding</keyword>
<dbReference type="PIRSF" id="PIRSF003128">
    <property type="entry name" value="RecN"/>
    <property type="match status" value="1"/>
</dbReference>
<keyword evidence="6" id="KW-0067">ATP-binding</keyword>
<evidence type="ECO:0000256" key="7">
    <source>
        <dbReference type="ARBA" id="ARBA00023204"/>
    </source>
</evidence>
<protein>
    <recommendedName>
        <fullName evidence="3 9">DNA repair protein RecN</fullName>
    </recommendedName>
    <alternativeName>
        <fullName evidence="8 9">Recombination protein N</fullName>
    </alternativeName>
</protein>
<dbReference type="Pfam" id="PF02463">
    <property type="entry name" value="SMC_N"/>
    <property type="match status" value="1"/>
</dbReference>
<organism evidence="12 13">
    <name type="scientific">Candidatus Intestinimonas pullistercoris</name>
    <dbReference type="NCBI Taxonomy" id="2838623"/>
    <lineage>
        <taxon>Bacteria</taxon>
        <taxon>Bacillati</taxon>
        <taxon>Bacillota</taxon>
        <taxon>Clostridia</taxon>
        <taxon>Eubacteriales</taxon>
        <taxon>Intestinimonas</taxon>
    </lineage>
</organism>
<dbReference type="FunFam" id="3.40.50.300:FF:000356">
    <property type="entry name" value="DNA repair protein RecN"/>
    <property type="match status" value="1"/>
</dbReference>
<dbReference type="NCBIfam" id="TIGR00634">
    <property type="entry name" value="recN"/>
    <property type="match status" value="1"/>
</dbReference>
<evidence type="ECO:0000259" key="11">
    <source>
        <dbReference type="Pfam" id="PF02463"/>
    </source>
</evidence>
<feature type="domain" description="RecF/RecN/SMC N-terminal" evidence="11">
    <location>
        <begin position="3"/>
        <end position="510"/>
    </location>
</feature>
<dbReference type="SUPFAM" id="SSF52540">
    <property type="entry name" value="P-loop containing nucleoside triphosphate hydrolases"/>
    <property type="match status" value="2"/>
</dbReference>
<dbReference type="GO" id="GO:0006281">
    <property type="term" value="P:DNA repair"/>
    <property type="evidence" value="ECO:0007669"/>
    <property type="project" value="UniProtKB-KW"/>
</dbReference>
<reference evidence="12" key="2">
    <citation type="submission" date="2021-04" db="EMBL/GenBank/DDBJ databases">
        <authorList>
            <person name="Gilroy R."/>
        </authorList>
    </citation>
    <scope>NUCLEOTIDE SEQUENCE</scope>
    <source>
        <strain evidence="12">CHK186-1790</strain>
    </source>
</reference>
<dbReference type="FunFam" id="3.40.50.300:FF:000319">
    <property type="entry name" value="DNA repair protein RecN"/>
    <property type="match status" value="1"/>
</dbReference>
<comment type="function">
    <text evidence="1 9">May be involved in recombinational repair of damaged DNA.</text>
</comment>
<dbReference type="GO" id="GO:0005524">
    <property type="term" value="F:ATP binding"/>
    <property type="evidence" value="ECO:0007669"/>
    <property type="project" value="UniProtKB-KW"/>
</dbReference>
<evidence type="ECO:0000256" key="4">
    <source>
        <dbReference type="ARBA" id="ARBA00022741"/>
    </source>
</evidence>
<dbReference type="CDD" id="cd03241">
    <property type="entry name" value="ABC_RecN"/>
    <property type="match status" value="2"/>
</dbReference>
<evidence type="ECO:0000256" key="9">
    <source>
        <dbReference type="PIRNR" id="PIRNR003128"/>
    </source>
</evidence>
<dbReference type="InterPro" id="IPR004604">
    <property type="entry name" value="DNA_recomb/repair_RecN"/>
</dbReference>
<keyword evidence="10" id="KW-0175">Coiled coil</keyword>
<comment type="similarity">
    <text evidence="2 9">Belongs to the RecN family.</text>
</comment>
<accession>A0A9D2NZT0</accession>
<dbReference type="PANTHER" id="PTHR11059:SF0">
    <property type="entry name" value="DNA REPAIR PROTEIN RECN"/>
    <property type="match status" value="1"/>
</dbReference>
<dbReference type="EMBL" id="DWWJ01000085">
    <property type="protein sequence ID" value="HJC40789.1"/>
    <property type="molecule type" value="Genomic_DNA"/>
</dbReference>
<dbReference type="GO" id="GO:0043590">
    <property type="term" value="C:bacterial nucleoid"/>
    <property type="evidence" value="ECO:0007669"/>
    <property type="project" value="TreeGrafter"/>
</dbReference>
<evidence type="ECO:0000256" key="3">
    <source>
        <dbReference type="ARBA" id="ARBA00021315"/>
    </source>
</evidence>
<evidence type="ECO:0000313" key="13">
    <source>
        <dbReference type="Proteomes" id="UP000823882"/>
    </source>
</evidence>
<evidence type="ECO:0000313" key="12">
    <source>
        <dbReference type="EMBL" id="HJC40789.1"/>
    </source>
</evidence>
<reference evidence="12" key="1">
    <citation type="journal article" date="2021" name="PeerJ">
        <title>Extensive microbial diversity within the chicken gut microbiome revealed by metagenomics and culture.</title>
        <authorList>
            <person name="Gilroy R."/>
            <person name="Ravi A."/>
            <person name="Getino M."/>
            <person name="Pursley I."/>
            <person name="Horton D.L."/>
            <person name="Alikhan N.F."/>
            <person name="Baker D."/>
            <person name="Gharbi K."/>
            <person name="Hall N."/>
            <person name="Watson M."/>
            <person name="Adriaenssens E.M."/>
            <person name="Foster-Nyarko E."/>
            <person name="Jarju S."/>
            <person name="Secka A."/>
            <person name="Antonio M."/>
            <person name="Oren A."/>
            <person name="Chaudhuri R.R."/>
            <person name="La Ragione R."/>
            <person name="Hildebrand F."/>
            <person name="Pallen M.J."/>
        </authorList>
    </citation>
    <scope>NUCLEOTIDE SEQUENCE</scope>
    <source>
        <strain evidence="12">CHK186-1790</strain>
    </source>
</reference>
<sequence>MLSLLHIENIAVIESADIQFDRGFNALTGETGAGKSIVVDAIGAVLGERTSRDLIRTGAKSALVSAEFTGLPALPWFDENGLGPDEAGSLLLQREIQSDGKNICRLNGRPLTVSQLRALGRQLLNIHGQHDGQQLLDPACHLDYLDRFGGTGAALAAFQTAYEAMSAVRREMAALQMDEAEKARKMDSLTFQIGELERADLQPGEEEALLERRNVLRNAEKLLGAVEEARMALSGDEESPGAASLLSEAEGALHGVRGVSGEVSALAEKLTELRCAVDDAAELVRDLLDSLDTEPGALDEVEGRLDVIYRLRKKYGATVEDMLAYLERCRAELEALQFSSDALVRLEKKLSAARKEARALGEVLSQARRAAARELEGRIQEELRQLDMPKVRFQVEFAPKEGEDAMDATGMDQVQFLMSANVGEDLKPIQKIASGGELSRIMLALKNVLAENDDVTTLVFDEVDTGVSGRAAQKVAEKMAQVARRKQVLCVTHLPQLAAMADVHFSVEKGERDGRTYTAVERLSRRRRQEELARLTGGGSLTPAQLAGAEELLEAAETYKRGIV</sequence>
<proteinExistence type="inferred from homology"/>
<dbReference type="Gene3D" id="3.40.50.300">
    <property type="entry name" value="P-loop containing nucleotide triphosphate hydrolases"/>
    <property type="match status" value="2"/>
</dbReference>
<evidence type="ECO:0000256" key="10">
    <source>
        <dbReference type="SAM" id="Coils"/>
    </source>
</evidence>
<dbReference type="Proteomes" id="UP000823882">
    <property type="component" value="Unassembled WGS sequence"/>
</dbReference>
<dbReference type="InterPro" id="IPR027417">
    <property type="entry name" value="P-loop_NTPase"/>
</dbReference>
<evidence type="ECO:0000256" key="1">
    <source>
        <dbReference type="ARBA" id="ARBA00003618"/>
    </source>
</evidence>
<evidence type="ECO:0000256" key="6">
    <source>
        <dbReference type="ARBA" id="ARBA00022840"/>
    </source>
</evidence>
<gene>
    <name evidence="12" type="primary">recN</name>
    <name evidence="12" type="ORF">H9701_04470</name>
</gene>
<dbReference type="AlphaFoldDB" id="A0A9D2NZT0"/>
<comment type="caution">
    <text evidence="12">The sequence shown here is derived from an EMBL/GenBank/DDBJ whole genome shotgun (WGS) entry which is preliminary data.</text>
</comment>
<name>A0A9D2NZT0_9FIRM</name>
<keyword evidence="7 9" id="KW-0234">DNA repair</keyword>